<evidence type="ECO:0000313" key="1">
    <source>
        <dbReference type="EMBL" id="KZV79757.1"/>
    </source>
</evidence>
<dbReference type="EMBL" id="KV426569">
    <property type="protein sequence ID" value="KZV79757.1"/>
    <property type="molecule type" value="Genomic_DNA"/>
</dbReference>
<evidence type="ECO:0000313" key="2">
    <source>
        <dbReference type="Proteomes" id="UP000077266"/>
    </source>
</evidence>
<gene>
    <name evidence="1" type="ORF">EXIGLDRAFT_846244</name>
</gene>
<organism evidence="1 2">
    <name type="scientific">Exidia glandulosa HHB12029</name>
    <dbReference type="NCBI Taxonomy" id="1314781"/>
    <lineage>
        <taxon>Eukaryota</taxon>
        <taxon>Fungi</taxon>
        <taxon>Dikarya</taxon>
        <taxon>Basidiomycota</taxon>
        <taxon>Agaricomycotina</taxon>
        <taxon>Agaricomycetes</taxon>
        <taxon>Auriculariales</taxon>
        <taxon>Exidiaceae</taxon>
        <taxon>Exidia</taxon>
    </lineage>
</organism>
<accession>A0A165B3J7</accession>
<sequence>MLEAYTSLANSALVLDAALVAASDARTLARTVLSSPCSWLAGYYFCRRFSCEAAGLPVVLTVHAAAAAVASCTPPAHTRAYARARSR</sequence>
<proteinExistence type="predicted"/>
<dbReference type="Proteomes" id="UP000077266">
    <property type="component" value="Unassembled WGS sequence"/>
</dbReference>
<reference evidence="1 2" key="1">
    <citation type="journal article" date="2016" name="Mol. Biol. Evol.">
        <title>Comparative Genomics of Early-Diverging Mushroom-Forming Fungi Provides Insights into the Origins of Lignocellulose Decay Capabilities.</title>
        <authorList>
            <person name="Nagy L.G."/>
            <person name="Riley R."/>
            <person name="Tritt A."/>
            <person name="Adam C."/>
            <person name="Daum C."/>
            <person name="Floudas D."/>
            <person name="Sun H."/>
            <person name="Yadav J.S."/>
            <person name="Pangilinan J."/>
            <person name="Larsson K.H."/>
            <person name="Matsuura K."/>
            <person name="Barry K."/>
            <person name="Labutti K."/>
            <person name="Kuo R."/>
            <person name="Ohm R.A."/>
            <person name="Bhattacharya S.S."/>
            <person name="Shirouzu T."/>
            <person name="Yoshinaga Y."/>
            <person name="Martin F.M."/>
            <person name="Grigoriev I.V."/>
            <person name="Hibbett D.S."/>
        </authorList>
    </citation>
    <scope>NUCLEOTIDE SEQUENCE [LARGE SCALE GENOMIC DNA]</scope>
    <source>
        <strain evidence="1 2">HHB12029</strain>
    </source>
</reference>
<dbReference type="AlphaFoldDB" id="A0A165B3J7"/>
<dbReference type="InParanoid" id="A0A165B3J7"/>
<name>A0A165B3J7_EXIGL</name>
<protein>
    <submittedName>
        <fullName evidence="1">Uncharacterized protein</fullName>
    </submittedName>
</protein>
<keyword evidence="2" id="KW-1185">Reference proteome</keyword>